<sequence>MVSFQSPPLSPNHRKPIPDQSGNSSKKRKCEEPFFDDQIFEKRSKGAAKITSESIFDIDQHHLDTPLPLEWQRCLDIQSGQVHFYNTKTHRRTSRDPRSSTPDPPISPVHTNLDLELNLTCESQLNLCSSGSRNLHKWNSGGNNYGIRKCPSWLAFEVDRQEMVATVCMRCHMLVMLCRSSPTCPNCKFMHPTDRNPPALFKSNSTTRCSFLC</sequence>
<dbReference type="PANTHER" id="PTHR14791:SF42">
    <property type="entry name" value="F16L1.2 PROTEIN"/>
    <property type="match status" value="1"/>
</dbReference>
<gene>
    <name evidence="2" type="ORF">FNV43_RR10997</name>
</gene>
<dbReference type="SUPFAM" id="SSF51045">
    <property type="entry name" value="WW domain"/>
    <property type="match status" value="1"/>
</dbReference>
<reference evidence="2" key="1">
    <citation type="submission" date="2020-03" db="EMBL/GenBank/DDBJ databases">
        <title>A high-quality chromosome-level genome assembly of a woody plant with both climbing and erect habits, Rhamnella rubrinervis.</title>
        <authorList>
            <person name="Lu Z."/>
            <person name="Yang Y."/>
            <person name="Zhu X."/>
            <person name="Sun Y."/>
        </authorList>
    </citation>
    <scope>NUCLEOTIDE SEQUENCE</scope>
    <source>
        <strain evidence="2">BYM</strain>
        <tissue evidence="2">Leaf</tissue>
    </source>
</reference>
<dbReference type="OrthoDB" id="1424894at2759"/>
<evidence type="ECO:0008006" key="4">
    <source>
        <dbReference type="Google" id="ProtNLM"/>
    </source>
</evidence>
<protein>
    <recommendedName>
        <fullName evidence="4">WW domain-containing protein</fullName>
    </recommendedName>
</protein>
<dbReference type="PANTHER" id="PTHR14791">
    <property type="entry name" value="BOMB/KIRA PROTEINS"/>
    <property type="match status" value="1"/>
</dbReference>
<dbReference type="InterPro" id="IPR051105">
    <property type="entry name" value="WWC/KIBRA_Hippo_Reg"/>
</dbReference>
<accession>A0A8K0MHF6</accession>
<feature type="region of interest" description="Disordered" evidence="1">
    <location>
        <begin position="1"/>
        <end position="31"/>
    </location>
</feature>
<dbReference type="InterPro" id="IPR036020">
    <property type="entry name" value="WW_dom_sf"/>
</dbReference>
<dbReference type="EMBL" id="VOIH02000005">
    <property type="protein sequence ID" value="KAF3445820.1"/>
    <property type="molecule type" value="Genomic_DNA"/>
</dbReference>
<dbReference type="AlphaFoldDB" id="A0A8K0MHF6"/>
<evidence type="ECO:0000313" key="2">
    <source>
        <dbReference type="EMBL" id="KAF3445820.1"/>
    </source>
</evidence>
<keyword evidence="3" id="KW-1185">Reference proteome</keyword>
<evidence type="ECO:0000256" key="1">
    <source>
        <dbReference type="SAM" id="MobiDB-lite"/>
    </source>
</evidence>
<proteinExistence type="predicted"/>
<evidence type="ECO:0000313" key="3">
    <source>
        <dbReference type="Proteomes" id="UP000796880"/>
    </source>
</evidence>
<dbReference type="Proteomes" id="UP000796880">
    <property type="component" value="Unassembled WGS sequence"/>
</dbReference>
<name>A0A8K0MHF6_9ROSA</name>
<feature type="region of interest" description="Disordered" evidence="1">
    <location>
        <begin position="86"/>
        <end position="109"/>
    </location>
</feature>
<organism evidence="2 3">
    <name type="scientific">Rhamnella rubrinervis</name>
    <dbReference type="NCBI Taxonomy" id="2594499"/>
    <lineage>
        <taxon>Eukaryota</taxon>
        <taxon>Viridiplantae</taxon>
        <taxon>Streptophyta</taxon>
        <taxon>Embryophyta</taxon>
        <taxon>Tracheophyta</taxon>
        <taxon>Spermatophyta</taxon>
        <taxon>Magnoliopsida</taxon>
        <taxon>eudicotyledons</taxon>
        <taxon>Gunneridae</taxon>
        <taxon>Pentapetalae</taxon>
        <taxon>rosids</taxon>
        <taxon>fabids</taxon>
        <taxon>Rosales</taxon>
        <taxon>Rhamnaceae</taxon>
        <taxon>rhamnoid group</taxon>
        <taxon>Rhamneae</taxon>
        <taxon>Rhamnella</taxon>
    </lineage>
</organism>
<dbReference type="Gene3D" id="2.20.70.10">
    <property type="match status" value="1"/>
</dbReference>
<comment type="caution">
    <text evidence="2">The sequence shown here is derived from an EMBL/GenBank/DDBJ whole genome shotgun (WGS) entry which is preliminary data.</text>
</comment>